<evidence type="ECO:0000313" key="3">
    <source>
        <dbReference type="EMBL" id="AIU70268.1"/>
    </source>
</evidence>
<feature type="transmembrane region" description="Helical" evidence="1">
    <location>
        <begin position="28"/>
        <end position="49"/>
    </location>
</feature>
<reference evidence="3 4" key="1">
    <citation type="journal article" date="2015" name="Int. J. Syst. Evol. Microbiol.">
        <title>Thermococcus eurythermalis sp. nov., a conditional piezophilic hyperthermophilic archaeon with a wide temperature range isolated from an oil-immersed chimney in the Guaymas Basin.</title>
        <authorList>
            <person name="Zhao W."/>
            <person name="Zeng X."/>
            <person name="Xiao X."/>
        </authorList>
    </citation>
    <scope>NUCLEOTIDE SEQUENCE [LARGE SCALE GENOMIC DNA]</scope>
    <source>
        <strain evidence="3 4">A501</strain>
    </source>
</reference>
<dbReference type="AlphaFoldDB" id="A0A097QUY2"/>
<keyword evidence="1" id="KW-1133">Transmembrane helix</keyword>
<feature type="transmembrane region" description="Helical" evidence="1">
    <location>
        <begin position="180"/>
        <end position="200"/>
    </location>
</feature>
<feature type="transmembrane region" description="Helical" evidence="1">
    <location>
        <begin position="95"/>
        <end position="116"/>
    </location>
</feature>
<dbReference type="Pfam" id="PF05763">
    <property type="entry name" value="DUF835"/>
    <property type="match status" value="1"/>
</dbReference>
<evidence type="ECO:0000313" key="4">
    <source>
        <dbReference type="Proteomes" id="UP000029980"/>
    </source>
</evidence>
<keyword evidence="4" id="KW-1185">Reference proteome</keyword>
<dbReference type="RefSeq" id="WP_050003241.1">
    <property type="nucleotide sequence ID" value="NZ_CP008887.1"/>
</dbReference>
<dbReference type="OrthoDB" id="101917at2157"/>
<accession>A0A097QUY2</accession>
<gene>
    <name evidence="3" type="ORF">TEU_07940</name>
</gene>
<dbReference type="PANTHER" id="PTHR33531">
    <property type="entry name" value="RUBRERYTHRIN SUBFAMILY"/>
    <property type="match status" value="1"/>
</dbReference>
<proteinExistence type="predicted"/>
<dbReference type="PANTHER" id="PTHR33531:SF7">
    <property type="entry name" value="HYPOTHETICAL MEMBRANE PROTEIN, CONSERVED"/>
    <property type="match status" value="1"/>
</dbReference>
<feature type="domain" description="DUF835" evidence="2">
    <location>
        <begin position="223"/>
        <end position="353"/>
    </location>
</feature>
<organism evidence="3 4">
    <name type="scientific">Thermococcus eurythermalis</name>
    <dbReference type="NCBI Taxonomy" id="1505907"/>
    <lineage>
        <taxon>Archaea</taxon>
        <taxon>Methanobacteriati</taxon>
        <taxon>Methanobacteriota</taxon>
        <taxon>Thermococci</taxon>
        <taxon>Thermococcales</taxon>
        <taxon>Thermococcaceae</taxon>
        <taxon>Thermococcus</taxon>
    </lineage>
</organism>
<protein>
    <recommendedName>
        <fullName evidence="2">DUF835 domain-containing protein</fullName>
    </recommendedName>
</protein>
<keyword evidence="1" id="KW-0472">Membrane</keyword>
<name>A0A097QUY2_9EURY</name>
<dbReference type="EMBL" id="CP008887">
    <property type="protein sequence ID" value="AIU70268.1"/>
    <property type="molecule type" value="Genomic_DNA"/>
</dbReference>
<dbReference type="HOGENOM" id="CLU_067022_0_0_2"/>
<dbReference type="InterPro" id="IPR008553">
    <property type="entry name" value="DUF835"/>
</dbReference>
<feature type="transmembrane region" description="Helical" evidence="1">
    <location>
        <begin position="122"/>
        <end position="141"/>
    </location>
</feature>
<dbReference type="GeneID" id="25153365"/>
<keyword evidence="1" id="KW-0812">Transmembrane</keyword>
<dbReference type="Proteomes" id="UP000029980">
    <property type="component" value="Chromosome"/>
</dbReference>
<feature type="transmembrane region" description="Helical" evidence="1">
    <location>
        <begin position="61"/>
        <end position="83"/>
    </location>
</feature>
<evidence type="ECO:0000256" key="1">
    <source>
        <dbReference type="SAM" id="Phobius"/>
    </source>
</evidence>
<dbReference type="KEGG" id="teu:TEU_07940"/>
<sequence>MLEILNVIMRLFTWGFALYRWVRKQEKFMLFLSLALWIDVLAALAQGPILEELGVNPEVTALMPLMALLAVIQGVLLLVTSLAILERLESLRAQVLLTAIVAGGSAYVLITTIYSLSPSVLMAFPVSFVGLSLMTLSYVLIERSIGIKNIAVLFPLGAFLLGVINLTYPVTINTSLSSYFYGAGALFRTMMLIGMAKYALFQVTPPKTTVVNIPKGAFYVDNPRHLQAILQKMESAGNGVLITRSPPKGGTPTFPVFWVTNVSSSASSENVTIIPPTDMGILVDLVKRHLEMGHSIVVLDCFEYLALENGFERAFKFLLSLKDHVLNAGGTLIVATDPSTYLEKQWRLIEKELGRLEV</sequence>
<feature type="transmembrane region" description="Helical" evidence="1">
    <location>
        <begin position="150"/>
        <end position="168"/>
    </location>
</feature>
<evidence type="ECO:0000259" key="2">
    <source>
        <dbReference type="Pfam" id="PF05763"/>
    </source>
</evidence>